<dbReference type="Pfam" id="PF00550">
    <property type="entry name" value="PP-binding"/>
    <property type="match status" value="2"/>
</dbReference>
<dbReference type="SMART" id="SM00827">
    <property type="entry name" value="PKS_AT"/>
    <property type="match status" value="1"/>
</dbReference>
<evidence type="ECO:0000256" key="2">
    <source>
        <dbReference type="ARBA" id="ARBA00022553"/>
    </source>
</evidence>
<dbReference type="InterPro" id="IPR013968">
    <property type="entry name" value="PKS_KR"/>
</dbReference>
<dbReference type="SUPFAM" id="SSF52151">
    <property type="entry name" value="FabD/lysophospholipase-like"/>
    <property type="match status" value="1"/>
</dbReference>
<dbReference type="NCBIfam" id="NF045894">
    <property type="entry name" value="PKS_plus_SDR"/>
    <property type="match status" value="1"/>
</dbReference>
<dbReference type="Gene3D" id="3.40.50.720">
    <property type="entry name" value="NAD(P)-binding Rossmann-like Domain"/>
    <property type="match status" value="2"/>
</dbReference>
<dbReference type="Proteomes" id="UP000187851">
    <property type="component" value="Chromosome"/>
</dbReference>
<dbReference type="SMART" id="SM00822">
    <property type="entry name" value="PKS_KR"/>
    <property type="match status" value="2"/>
</dbReference>
<dbReference type="InterPro" id="IPR032821">
    <property type="entry name" value="PKS_assoc"/>
</dbReference>
<name>A0ABM6H638_9ACTN</name>
<dbReference type="SMART" id="SM00825">
    <property type="entry name" value="PKS_KS"/>
    <property type="match status" value="1"/>
</dbReference>
<dbReference type="InterPro" id="IPR050091">
    <property type="entry name" value="PKS_NRPS_Biosynth_Enz"/>
</dbReference>
<proteinExistence type="predicted"/>
<evidence type="ECO:0000259" key="7">
    <source>
        <dbReference type="PROSITE" id="PS50075"/>
    </source>
</evidence>
<dbReference type="InterPro" id="IPR036291">
    <property type="entry name" value="NAD(P)-bd_dom_sf"/>
</dbReference>
<dbReference type="SUPFAM" id="SSF55048">
    <property type="entry name" value="Probable ACP-binding domain of malonyl-CoA ACP transacylase"/>
    <property type="match status" value="1"/>
</dbReference>
<accession>A0ABM6H638</accession>
<dbReference type="Gene3D" id="3.40.47.10">
    <property type="match status" value="1"/>
</dbReference>
<dbReference type="InterPro" id="IPR036736">
    <property type="entry name" value="ACP-like_sf"/>
</dbReference>
<dbReference type="Gene3D" id="1.10.1200.10">
    <property type="entry name" value="ACP-like"/>
    <property type="match status" value="2"/>
</dbReference>
<reference evidence="9 10" key="1">
    <citation type="journal article" date="2017" name="J. Biotechnol.">
        <title>The complete genome sequence of Streptomyces autolyticus CGMCC 0516, the producer of geldanamycin, autolytimycin, reblastatin and elaiophylin.</title>
        <authorList>
            <person name="Yin M."/>
            <person name="Jiang M."/>
            <person name="Ren Z."/>
            <person name="Dong Y."/>
            <person name="Lu T."/>
        </authorList>
    </citation>
    <scope>NUCLEOTIDE SEQUENCE [LARGE SCALE GENOMIC DNA]</scope>
    <source>
        <strain evidence="9 10">CGMCC0516</strain>
    </source>
</reference>
<dbReference type="InterPro" id="IPR014031">
    <property type="entry name" value="Ketoacyl_synth_C"/>
</dbReference>
<dbReference type="InterPro" id="IPR041618">
    <property type="entry name" value="PKS_DE"/>
</dbReference>
<dbReference type="Pfam" id="PF18369">
    <property type="entry name" value="PKS_DE"/>
    <property type="match status" value="1"/>
</dbReference>
<evidence type="ECO:0008006" key="11">
    <source>
        <dbReference type="Google" id="ProtNLM"/>
    </source>
</evidence>
<keyword evidence="2" id="KW-0597">Phosphoprotein</keyword>
<dbReference type="PROSITE" id="PS00606">
    <property type="entry name" value="KS3_1"/>
    <property type="match status" value="1"/>
</dbReference>
<dbReference type="PANTHER" id="PTHR43775:SF51">
    <property type="entry name" value="INACTIVE PHENOLPHTHIOCEROL SYNTHESIS POLYKETIDE SYNTHASE TYPE I PKS1-RELATED"/>
    <property type="match status" value="1"/>
</dbReference>
<dbReference type="PROSITE" id="PS50075">
    <property type="entry name" value="CARRIER"/>
    <property type="match status" value="2"/>
</dbReference>
<dbReference type="InterPro" id="IPR016036">
    <property type="entry name" value="Malonyl_transacylase_ACP-bd"/>
</dbReference>
<dbReference type="Pfam" id="PF00698">
    <property type="entry name" value="Acyl_transf_1"/>
    <property type="match status" value="1"/>
</dbReference>
<dbReference type="CDD" id="cd00833">
    <property type="entry name" value="PKS"/>
    <property type="match status" value="1"/>
</dbReference>
<keyword evidence="3" id="KW-0808">Transferase</keyword>
<dbReference type="PANTHER" id="PTHR43775">
    <property type="entry name" value="FATTY ACID SYNTHASE"/>
    <property type="match status" value="1"/>
</dbReference>
<dbReference type="InterPro" id="IPR016035">
    <property type="entry name" value="Acyl_Trfase/lysoPLipase"/>
</dbReference>
<dbReference type="InterPro" id="IPR006162">
    <property type="entry name" value="Ppantetheine_attach_site"/>
</dbReference>
<dbReference type="Gene3D" id="3.40.366.10">
    <property type="entry name" value="Malonyl-Coenzyme A Acyl Carrier Protein, domain 2"/>
    <property type="match status" value="1"/>
</dbReference>
<dbReference type="Gene3D" id="3.30.70.3290">
    <property type="match status" value="1"/>
</dbReference>
<dbReference type="EMBL" id="CP019458">
    <property type="protein sequence ID" value="AQA09283.1"/>
    <property type="molecule type" value="Genomic_DNA"/>
</dbReference>
<dbReference type="InterPro" id="IPR018201">
    <property type="entry name" value="Ketoacyl_synth_AS"/>
</dbReference>
<feature type="domain" description="Carrier" evidence="7">
    <location>
        <begin position="280"/>
        <end position="355"/>
    </location>
</feature>
<gene>
    <name evidence="9" type="ORF">BV401_00970</name>
</gene>
<dbReference type="InterPro" id="IPR014043">
    <property type="entry name" value="Acyl_transferase_dom"/>
</dbReference>
<dbReference type="SMART" id="SM00823">
    <property type="entry name" value="PKS_PP"/>
    <property type="match status" value="2"/>
</dbReference>
<keyword evidence="6" id="KW-0012">Acyltransferase</keyword>
<organism evidence="9 10">
    <name type="scientific">Streptomyces autolyticus</name>
    <dbReference type="NCBI Taxonomy" id="75293"/>
    <lineage>
        <taxon>Bacteria</taxon>
        <taxon>Bacillati</taxon>
        <taxon>Actinomycetota</taxon>
        <taxon>Actinomycetes</taxon>
        <taxon>Kitasatosporales</taxon>
        <taxon>Streptomycetaceae</taxon>
        <taxon>Streptomyces</taxon>
    </lineage>
</organism>
<dbReference type="Pfam" id="PF08659">
    <property type="entry name" value="KR"/>
    <property type="match status" value="2"/>
</dbReference>
<evidence type="ECO:0000259" key="8">
    <source>
        <dbReference type="PROSITE" id="PS52004"/>
    </source>
</evidence>
<dbReference type="PROSITE" id="PS00012">
    <property type="entry name" value="PHOSPHOPANTETHEINE"/>
    <property type="match status" value="1"/>
</dbReference>
<dbReference type="CDD" id="cd08952">
    <property type="entry name" value="KR_1_SDR_x"/>
    <property type="match status" value="2"/>
</dbReference>
<dbReference type="Pfam" id="PF00109">
    <property type="entry name" value="ketoacyl-synt"/>
    <property type="match status" value="1"/>
</dbReference>
<evidence type="ECO:0000256" key="5">
    <source>
        <dbReference type="ARBA" id="ARBA00023268"/>
    </source>
</evidence>
<evidence type="ECO:0000256" key="1">
    <source>
        <dbReference type="ARBA" id="ARBA00022450"/>
    </source>
</evidence>
<sequence length="1893" mass="197022">MVTGGTGGLGVCVARWLVGCGAEHVVLVSRRGAGAVGVEGVRAELEGLGARVSVVACDVADRDGLAGVIAGIGEEVPLRTVVHAAGVNTGTVALESLTRERLHEELAVKVDGAWHLDALTAGMELDAFVLFSSGAAAWGSGGQAGYAAANACLDSLAAHRRARGRTATSIAWGAWSGAGMVGATPGQDALLRRLGVVPMRPDLAVSALQQALDDDETAIVVADLDWPRFLPTFTATRPSPLLSALPEAARPAAPAEEESPAGDPGLSARLVDLSARERSVFLVELVLREAAEVLGHTSGQAIVADQTFRDIGFDSFTAVELRDRIARTTGLTLPATTVFDHPSALRLAAHLGSLLDGTGTNEDTAAPGAPVGPAAEDPVVIVGMACRYPGGVTGPEDLWRLIAEGTDAITPFPADRGWDLAALSAPGGSGFSTTRSGGFLHDAGGFDADFFGISPREALTMDPQQRLLLETSWEALERAGIDPRATRGSRTGVFAGVTDQGYGPPLHQPAEDGDPYALTGTAASVASGRVSYVLGLEGPALSVDTACSSSLVAMHLAAQSLRRDECSLALAGGVTVMATPGPFVAFTRQGGLSPDGRCKSFSQEADGTGWSEGVGMLVLERQSDARRNGHRILAVLRGSAVNQDGASNGLTAPNGLAQERVIRQALADAGLRPAEVATVEAHGTGTRLGDPIEGRALLATYGQDRPGEEPLWLGSLKSNIGHAQAAAGVGGVIKMVKAMEHGVLPRTLHADRPSSEVDWAAGAVRLLAEARPWDGPRRAGVSSFGISGTNAHLILEAGPDTSVSAERRPGADGPRGPVPWMVSGHTEGALRDQARALLDRTGEADVHDIGLSLATTRALLHHRAVVVARDAEGFRAGLAALAAGDPAQPVVTTPPAPGGLGFLFSGQGAQLPGMGQELAAAFPAFASAFAEASAGVGGVRVDDAEVLRGTAMAQRALFAFQVALYRLWESWGVVPDAVIGHSVGEVAAAHVAGVLSLEDACRLVAARADLMERLAERGGVMMSVRASEDEVTGTLADGVSLAAVNGPRSVVLSGDAEAVEAYAARWPGARGLRVSHAFHSHHMDGMLDAFAAVVRELTFHPPSLPMPAAGDVTDPDHWVRQVREPVRFLDGVRQLLARGVRTFCEIGPDAVLTGLGEECAEDVPGVRFVPSARRGSPEEIRTVRALGELAAHGVTPRWDRVFPGARPTDLPTYAFQRRRYWLGPRQPDGDFWALVRQQDLSALTESLRVDGDPRLSEVLPALARWHRRGEDSAALGRWRYELTWHPVAADPPAEVTGTWLVAPATAGDPLADAVVMALAERGADPAVVRPEDVPARVARRPVAGVVVLLPAADGPDEADGGSPAVPGLDEAAATVELVRRIAAEETGTPLWLITRGAVAVDGEVPLSGPGHSLLWGLGPVLRDERPELWGGVVDVPAEPSTTAAELLVTALTSGWDQLAVTGGGLRTRRLVRAPYDRTVWRPSGTVLVTGGTGALGRHVARWLAAEGAGHVVLAGRRGGDAPGVAELCAELTAGGVTATAVSCDIRDRAALAELLDRCSPDAVVHAAAVVDDTTLDGLTPHRVDQVLRTKALPAWHLHQLTRDRPLSAFVLFSSVAGTLGTAGQGNYAPGNAFLDALAAHRHALGLPATSIAWGPWAGDGLAAADAVAGAAGRHGFTPMDPALAVRALAATAVPFALVMDADWERFPAERAPSVVAGLVPDRAAEPAPGLLDRLSGLSEAEQARLVRQTVRSALAAVLGHRDPGTLGEDRTLTELGLDSMTAVELRNRLRAQTGLHLSATLAYNHPTAEELARHLHDRLRERTAPAASSVTAELDRLEAAVAALPPGGDERGAVAERLRALLGEIAPDPAHERDLDDVTQDELLALIDDEFGR</sequence>
<dbReference type="Pfam" id="PF02801">
    <property type="entry name" value="Ketoacyl-synt_C"/>
    <property type="match status" value="1"/>
</dbReference>
<keyword evidence="4" id="KW-0045">Antibiotic biosynthesis</keyword>
<dbReference type="SUPFAM" id="SSF47336">
    <property type="entry name" value="ACP-like"/>
    <property type="match status" value="2"/>
</dbReference>
<keyword evidence="10" id="KW-1185">Reference proteome</keyword>
<dbReference type="InterPro" id="IPR020806">
    <property type="entry name" value="PKS_PP-bd"/>
</dbReference>
<keyword evidence="5" id="KW-0511">Multifunctional enzyme</keyword>
<feature type="domain" description="Carrier" evidence="7">
    <location>
        <begin position="1744"/>
        <end position="1819"/>
    </location>
</feature>
<dbReference type="SUPFAM" id="SSF53901">
    <property type="entry name" value="Thiolase-like"/>
    <property type="match status" value="1"/>
</dbReference>
<protein>
    <recommendedName>
        <fullName evidence="11">Polyketide synthase</fullName>
    </recommendedName>
</protein>
<dbReference type="PROSITE" id="PS52004">
    <property type="entry name" value="KS3_2"/>
    <property type="match status" value="1"/>
</dbReference>
<evidence type="ECO:0000256" key="3">
    <source>
        <dbReference type="ARBA" id="ARBA00022679"/>
    </source>
</evidence>
<dbReference type="SUPFAM" id="SSF51735">
    <property type="entry name" value="NAD(P)-binding Rossmann-fold domains"/>
    <property type="match status" value="3"/>
</dbReference>
<dbReference type="InterPro" id="IPR009081">
    <property type="entry name" value="PP-bd_ACP"/>
</dbReference>
<evidence type="ECO:0000256" key="6">
    <source>
        <dbReference type="ARBA" id="ARBA00023315"/>
    </source>
</evidence>
<evidence type="ECO:0000313" key="9">
    <source>
        <dbReference type="EMBL" id="AQA09283.1"/>
    </source>
</evidence>
<dbReference type="Pfam" id="PF16197">
    <property type="entry name" value="KAsynt_C_assoc"/>
    <property type="match status" value="1"/>
</dbReference>
<feature type="domain" description="Ketosynthase family 3 (KS3)" evidence="8">
    <location>
        <begin position="376"/>
        <end position="797"/>
    </location>
</feature>
<dbReference type="InterPro" id="IPR016039">
    <property type="entry name" value="Thiolase-like"/>
</dbReference>
<dbReference type="InterPro" id="IPR001227">
    <property type="entry name" value="Ac_transferase_dom_sf"/>
</dbReference>
<dbReference type="SMART" id="SM01294">
    <property type="entry name" value="PKS_PP_betabranch"/>
    <property type="match status" value="2"/>
</dbReference>
<evidence type="ECO:0000313" key="10">
    <source>
        <dbReference type="Proteomes" id="UP000187851"/>
    </source>
</evidence>
<evidence type="ECO:0000256" key="4">
    <source>
        <dbReference type="ARBA" id="ARBA00023194"/>
    </source>
</evidence>
<keyword evidence="1" id="KW-0596">Phosphopantetheine</keyword>
<dbReference type="InterPro" id="IPR057326">
    <property type="entry name" value="KR_dom"/>
</dbReference>
<dbReference type="InterPro" id="IPR020841">
    <property type="entry name" value="PKS_Beta-ketoAc_synthase_dom"/>
</dbReference>
<dbReference type="InterPro" id="IPR014030">
    <property type="entry name" value="Ketoacyl_synth_N"/>
</dbReference>